<evidence type="ECO:0000256" key="6">
    <source>
        <dbReference type="ARBA" id="ARBA00022692"/>
    </source>
</evidence>
<dbReference type="Gene3D" id="3.40.50.620">
    <property type="entry name" value="HUPs"/>
    <property type="match status" value="1"/>
</dbReference>
<dbReference type="SUPFAM" id="SSF55781">
    <property type="entry name" value="GAF domain-like"/>
    <property type="match status" value="1"/>
</dbReference>
<proteinExistence type="predicted"/>
<dbReference type="FunFam" id="3.40.50.300:FF:000483">
    <property type="entry name" value="Sensor histidine kinase KdpD"/>
    <property type="match status" value="1"/>
</dbReference>
<comment type="subcellular location">
    <subcellularLocation>
        <location evidence="2">Membrane</location>
        <topology evidence="2">Multi-pass membrane protein</topology>
    </subcellularLocation>
</comment>
<keyword evidence="11" id="KW-0902">Two-component regulatory system</keyword>
<evidence type="ECO:0000256" key="10">
    <source>
        <dbReference type="ARBA" id="ARBA00022989"/>
    </source>
</evidence>
<evidence type="ECO:0000259" key="14">
    <source>
        <dbReference type="PROSITE" id="PS50109"/>
    </source>
</evidence>
<dbReference type="InterPro" id="IPR014729">
    <property type="entry name" value="Rossmann-like_a/b/a_fold"/>
</dbReference>
<dbReference type="Pfam" id="PF13493">
    <property type="entry name" value="DUF4118"/>
    <property type="match status" value="1"/>
</dbReference>
<dbReference type="SUPFAM" id="SSF52540">
    <property type="entry name" value="P-loop containing nucleoside triphosphate hydrolases"/>
    <property type="match status" value="1"/>
</dbReference>
<dbReference type="Gene3D" id="1.10.287.130">
    <property type="match status" value="1"/>
</dbReference>
<dbReference type="InterPro" id="IPR038318">
    <property type="entry name" value="KdpD_sf"/>
</dbReference>
<dbReference type="SMART" id="SM00388">
    <property type="entry name" value="HisKA"/>
    <property type="match status" value="1"/>
</dbReference>
<dbReference type="Gene3D" id="3.30.450.40">
    <property type="match status" value="1"/>
</dbReference>
<dbReference type="GO" id="GO:0005737">
    <property type="term" value="C:cytoplasm"/>
    <property type="evidence" value="ECO:0007669"/>
    <property type="project" value="UniProtKB-ARBA"/>
</dbReference>
<feature type="transmembrane region" description="Helical" evidence="13">
    <location>
        <begin position="435"/>
        <end position="462"/>
    </location>
</feature>
<keyword evidence="10 13" id="KW-1133">Transmembrane helix</keyword>
<dbReference type="PANTHER" id="PTHR45569:SF1">
    <property type="entry name" value="SENSOR PROTEIN KDPD"/>
    <property type="match status" value="1"/>
</dbReference>
<dbReference type="PANTHER" id="PTHR45569">
    <property type="entry name" value="SENSOR PROTEIN KDPD"/>
    <property type="match status" value="1"/>
</dbReference>
<reference evidence="15 16" key="1">
    <citation type="submission" date="2016-09" db="EMBL/GenBank/DDBJ databases">
        <title>Genome-resolved meta-omics ties microbial dynamics to process performance in biotechnology for thiocyanate degradation.</title>
        <authorList>
            <person name="Kantor R.S."/>
            <person name="Huddy R.J."/>
            <person name="Iyer R."/>
            <person name="Thomas B.C."/>
            <person name="Brown C.T."/>
            <person name="Anantharaman K."/>
            <person name="Tringe S."/>
            <person name="Hettich R.L."/>
            <person name="Harrison S.T."/>
            <person name="Banfield J.F."/>
        </authorList>
    </citation>
    <scope>NUCLEOTIDE SEQUENCE [LARGE SCALE GENOMIC DNA]</scope>
    <source>
        <strain evidence="15">59-99</strain>
    </source>
</reference>
<evidence type="ECO:0000313" key="15">
    <source>
        <dbReference type="EMBL" id="OJX57097.1"/>
    </source>
</evidence>
<evidence type="ECO:0000256" key="8">
    <source>
        <dbReference type="ARBA" id="ARBA00022777"/>
    </source>
</evidence>
<evidence type="ECO:0000256" key="1">
    <source>
        <dbReference type="ARBA" id="ARBA00000085"/>
    </source>
</evidence>
<accession>A0A1M3KXI4</accession>
<dbReference type="SMART" id="SM00387">
    <property type="entry name" value="HATPase_c"/>
    <property type="match status" value="1"/>
</dbReference>
<organism evidence="15 16">
    <name type="scientific">Candidatus Kapaibacterium thiocyanatum</name>
    <dbReference type="NCBI Taxonomy" id="1895771"/>
    <lineage>
        <taxon>Bacteria</taxon>
        <taxon>Pseudomonadati</taxon>
        <taxon>Candidatus Kapaibacteriota</taxon>
        <taxon>Candidatus Kapaibacteriia</taxon>
        <taxon>Candidatus Kapaibacteriales</taxon>
        <taxon>Candidatus Kapaibacteriaceae</taxon>
        <taxon>Candidatus Kapaibacterium</taxon>
    </lineage>
</organism>
<keyword evidence="8" id="KW-0418">Kinase</keyword>
<dbReference type="InterPro" id="IPR036097">
    <property type="entry name" value="HisK_dim/P_sf"/>
</dbReference>
<keyword evidence="12 13" id="KW-0472">Membrane</keyword>
<dbReference type="Pfam" id="PF00512">
    <property type="entry name" value="HisKA"/>
    <property type="match status" value="1"/>
</dbReference>
<dbReference type="InterPro" id="IPR003594">
    <property type="entry name" value="HATPase_dom"/>
</dbReference>
<dbReference type="InterPro" id="IPR004358">
    <property type="entry name" value="Sig_transdc_His_kin-like_C"/>
</dbReference>
<comment type="catalytic activity">
    <reaction evidence="1">
        <text>ATP + protein L-histidine = ADP + protein N-phospho-L-histidine.</text>
        <dbReference type="EC" id="2.7.13.3"/>
    </reaction>
</comment>
<dbReference type="InterPro" id="IPR005467">
    <property type="entry name" value="His_kinase_dom"/>
</dbReference>
<evidence type="ECO:0000256" key="4">
    <source>
        <dbReference type="ARBA" id="ARBA00022553"/>
    </source>
</evidence>
<dbReference type="SUPFAM" id="SSF47384">
    <property type="entry name" value="Homodimeric domain of signal transducing histidine kinase"/>
    <property type="match status" value="1"/>
</dbReference>
<sequence>MSSEEPTRPDPDRLLTSLIQAGEREGRGRLKIFLGMSAGVGKTYAMLTAAHRLVREGRVVVVGVVETHGRSETAALLDGLVVIPRMAVGHRDTTIMEMDLDHLLALHPDVVLVDELAHTNAPGTRHPKRYQDVQELLDAGIDVYTTLNVQHLESRADNVRRITGIRVLETLPDSVVDQADDVELVDISPEDLLQRIREGRVYTGDRREQAASNFFRVGNLTALREMALRTTADHVDKELLDYRVDERIDTVWPARERFLVAIGPSPYAARLIRWTRQAAAARDIPWFAVYVRTPRMVSEEQREQLTRNISLARELGAQDVIVLDDDDIASGLLTAARRINASTIVVGKPRVRGRLAWTFRTGLVSQLVEKSRDVDIAIVQGIDDDNAGGQRRPISLTPMSGWAAYPVPLLIGLALTMSCLPLLPIVGYQAVGLILLVYVAILPMLAGRGPVLVTAALMAVMWDFFFIPPRLTFSIGRIEDRLTFVLYFIVALTSSVLSTRIRLREKVIRRRERRTDTLYRLAHDLGDAAGLDAISVVVSERLGQMLDVDVCLMMPDADDKQLSEIVLPGATYVPADKDVGVATWSYRNGKSAGNGTDTLPSADGTFHPLIVGDHVVGILGLRLRAQSREAVDIVSLGSVLQQIARAIERERLRSEAERLRMTDERERLYRLLLNTVSHEIRTPLAAIGGSAGVIHELLGEDGDARIVELLEQIRQGTVRLDRLVANLLDMTRIEGGGVMLRPEWTDMHDLVRSVVGALEHELADHPVRIESSVVHPLVKCDAVYMEHVLRNLLLNAAIYTPPGTDIVIRLIPEVASFRIDVEDHGPGIPDEERPHVFDKFYRGSSAPSGGTGLGLAIVDGLVTAHGGTVRVEVAHPDRKENAGTRFVITIPNEEDSEVKT</sequence>
<dbReference type="EMBL" id="MKVH01000024">
    <property type="protein sequence ID" value="OJX57097.1"/>
    <property type="molecule type" value="Genomic_DNA"/>
</dbReference>
<dbReference type="InterPro" id="IPR025201">
    <property type="entry name" value="KdpD_TM"/>
</dbReference>
<dbReference type="InterPro" id="IPR052023">
    <property type="entry name" value="Histidine_kinase_KdpD"/>
</dbReference>
<dbReference type="STRING" id="1895771.BGO89_11370"/>
<dbReference type="CDD" id="cd00082">
    <property type="entry name" value="HisKA"/>
    <property type="match status" value="1"/>
</dbReference>
<dbReference type="Gene3D" id="1.20.120.620">
    <property type="entry name" value="Backbone structure of the membrane domain of e. Coli histidine kinase receptor kdpd"/>
    <property type="match status" value="1"/>
</dbReference>
<keyword evidence="5" id="KW-0808">Transferase</keyword>
<dbReference type="Gene3D" id="3.30.565.10">
    <property type="entry name" value="Histidine kinase-like ATPase, C-terminal domain"/>
    <property type="match status" value="1"/>
</dbReference>
<dbReference type="SUPFAM" id="SSF55874">
    <property type="entry name" value="ATPase domain of HSP90 chaperone/DNA topoisomerase II/histidine kinase"/>
    <property type="match status" value="1"/>
</dbReference>
<dbReference type="PROSITE" id="PS50109">
    <property type="entry name" value="HIS_KIN"/>
    <property type="match status" value="1"/>
</dbReference>
<dbReference type="AlphaFoldDB" id="A0A1M3KXI4"/>
<dbReference type="SUPFAM" id="SSF52402">
    <property type="entry name" value="Adenine nucleotide alpha hydrolases-like"/>
    <property type="match status" value="1"/>
</dbReference>
<dbReference type="Proteomes" id="UP000184233">
    <property type="component" value="Unassembled WGS sequence"/>
</dbReference>
<evidence type="ECO:0000256" key="7">
    <source>
        <dbReference type="ARBA" id="ARBA00022741"/>
    </source>
</evidence>
<evidence type="ECO:0000256" key="12">
    <source>
        <dbReference type="ARBA" id="ARBA00023136"/>
    </source>
</evidence>
<keyword evidence="6 13" id="KW-0812">Transmembrane</keyword>
<dbReference type="Pfam" id="PF02518">
    <property type="entry name" value="HATPase_c"/>
    <property type="match status" value="1"/>
</dbReference>
<evidence type="ECO:0000256" key="9">
    <source>
        <dbReference type="ARBA" id="ARBA00022840"/>
    </source>
</evidence>
<dbReference type="CDD" id="cd00075">
    <property type="entry name" value="HATPase"/>
    <property type="match status" value="1"/>
</dbReference>
<dbReference type="InterPro" id="IPR027417">
    <property type="entry name" value="P-loop_NTPase"/>
</dbReference>
<evidence type="ECO:0000256" key="2">
    <source>
        <dbReference type="ARBA" id="ARBA00004141"/>
    </source>
</evidence>
<dbReference type="Pfam" id="PF02702">
    <property type="entry name" value="KdpD"/>
    <property type="match status" value="1"/>
</dbReference>
<dbReference type="EC" id="2.7.13.3" evidence="3"/>
<dbReference type="GO" id="GO:0000155">
    <property type="term" value="F:phosphorelay sensor kinase activity"/>
    <property type="evidence" value="ECO:0007669"/>
    <property type="project" value="InterPro"/>
</dbReference>
<keyword evidence="7" id="KW-0547">Nucleotide-binding</keyword>
<comment type="caution">
    <text evidence="15">The sequence shown here is derived from an EMBL/GenBank/DDBJ whole genome shotgun (WGS) entry which is preliminary data.</text>
</comment>
<evidence type="ECO:0000256" key="13">
    <source>
        <dbReference type="SAM" id="Phobius"/>
    </source>
</evidence>
<evidence type="ECO:0000256" key="11">
    <source>
        <dbReference type="ARBA" id="ARBA00023012"/>
    </source>
</evidence>
<keyword evidence="9" id="KW-0067">ATP-binding</keyword>
<dbReference type="InterPro" id="IPR003661">
    <property type="entry name" value="HisK_dim/P_dom"/>
</dbReference>
<dbReference type="InterPro" id="IPR003852">
    <property type="entry name" value="Sig_transdc_His_kinase_KdpD_N"/>
</dbReference>
<dbReference type="InterPro" id="IPR029016">
    <property type="entry name" value="GAF-like_dom_sf"/>
</dbReference>
<evidence type="ECO:0000256" key="3">
    <source>
        <dbReference type="ARBA" id="ARBA00012438"/>
    </source>
</evidence>
<dbReference type="GO" id="GO:0005524">
    <property type="term" value="F:ATP binding"/>
    <property type="evidence" value="ECO:0007669"/>
    <property type="project" value="UniProtKB-KW"/>
</dbReference>
<dbReference type="GO" id="GO:0005886">
    <property type="term" value="C:plasma membrane"/>
    <property type="evidence" value="ECO:0007669"/>
    <property type="project" value="TreeGrafter"/>
</dbReference>
<protein>
    <recommendedName>
        <fullName evidence="3">histidine kinase</fullName>
        <ecNumber evidence="3">2.7.13.3</ecNumber>
    </recommendedName>
</protein>
<name>A0A1M3KXI4_9BACT</name>
<dbReference type="InterPro" id="IPR036890">
    <property type="entry name" value="HATPase_C_sf"/>
</dbReference>
<keyword evidence="4" id="KW-0597">Phosphoprotein</keyword>
<gene>
    <name evidence="15" type="ORF">BGO89_11370</name>
</gene>
<dbReference type="Gene3D" id="3.40.50.300">
    <property type="entry name" value="P-loop containing nucleotide triphosphate hydrolases"/>
    <property type="match status" value="1"/>
</dbReference>
<feature type="transmembrane region" description="Helical" evidence="13">
    <location>
        <begin position="482"/>
        <end position="503"/>
    </location>
</feature>
<evidence type="ECO:0000256" key="5">
    <source>
        <dbReference type="ARBA" id="ARBA00022679"/>
    </source>
</evidence>
<evidence type="ECO:0000313" key="16">
    <source>
        <dbReference type="Proteomes" id="UP000184233"/>
    </source>
</evidence>
<feature type="domain" description="Histidine kinase" evidence="14">
    <location>
        <begin position="675"/>
        <end position="894"/>
    </location>
</feature>
<dbReference type="PRINTS" id="PR00344">
    <property type="entry name" value="BCTRLSENSOR"/>
</dbReference>